<dbReference type="InterPro" id="IPR000595">
    <property type="entry name" value="cNMP-bd_dom"/>
</dbReference>
<dbReference type="RefSeq" id="WP_119742780.1">
    <property type="nucleotide sequence ID" value="NZ_QYUN01000003.1"/>
</dbReference>
<reference evidence="2 3" key="1">
    <citation type="submission" date="2018-09" db="EMBL/GenBank/DDBJ databases">
        <authorList>
            <person name="Zhu H."/>
        </authorList>
    </citation>
    <scope>NUCLEOTIDE SEQUENCE [LARGE SCALE GENOMIC DNA]</scope>
    <source>
        <strain evidence="2 3">K2R10-39</strain>
    </source>
</reference>
<sequence length="202" mass="23640">MPSVSDHQERNIIRVQLRQNVVLKDLTDSEMAELESHLTVVDCRKGDFLLHQGIREMEQYFILDGILKRVVTNNLAKEMILRFSDERNIETSYAAWRLKTPTPYSIVSVTRARVAKLPLQQWAAFMESRDVLKQAFEYEVMRLMSEIMAHTITLHLLDAPGRVHRFLRKYPDLFDRIPKKDMATYLNLSAETLSRLKHQGKI</sequence>
<dbReference type="Pfam" id="PF00027">
    <property type="entry name" value="cNMP_binding"/>
    <property type="match status" value="1"/>
</dbReference>
<evidence type="ECO:0000259" key="1">
    <source>
        <dbReference type="PROSITE" id="PS50042"/>
    </source>
</evidence>
<dbReference type="CDD" id="cd00038">
    <property type="entry name" value="CAP_ED"/>
    <property type="match status" value="1"/>
</dbReference>
<protein>
    <submittedName>
        <fullName evidence="2">Crp/Fnr family transcriptional regulator</fullName>
    </submittedName>
</protein>
<evidence type="ECO:0000313" key="3">
    <source>
        <dbReference type="Proteomes" id="UP000285190"/>
    </source>
</evidence>
<feature type="domain" description="Cyclic nucleotide-binding" evidence="1">
    <location>
        <begin position="22"/>
        <end position="117"/>
    </location>
</feature>
<dbReference type="InterPro" id="IPR014710">
    <property type="entry name" value="RmlC-like_jellyroll"/>
</dbReference>
<evidence type="ECO:0000313" key="2">
    <source>
        <dbReference type="EMBL" id="RJF96672.1"/>
    </source>
</evidence>
<dbReference type="PROSITE" id="PS50042">
    <property type="entry name" value="CNMP_BINDING_3"/>
    <property type="match status" value="1"/>
</dbReference>
<dbReference type="InterPro" id="IPR018490">
    <property type="entry name" value="cNMP-bd_dom_sf"/>
</dbReference>
<dbReference type="Proteomes" id="UP000285190">
    <property type="component" value="Unassembled WGS sequence"/>
</dbReference>
<dbReference type="AlphaFoldDB" id="A0A418WVD2"/>
<comment type="caution">
    <text evidence="2">The sequence shown here is derived from an EMBL/GenBank/DDBJ whole genome shotgun (WGS) entry which is preliminary data.</text>
</comment>
<proteinExistence type="predicted"/>
<keyword evidence="3" id="KW-1185">Reference proteome</keyword>
<dbReference type="OrthoDB" id="9777588at2"/>
<dbReference type="Gene3D" id="2.60.120.10">
    <property type="entry name" value="Jelly Rolls"/>
    <property type="match status" value="1"/>
</dbReference>
<accession>A0A418WVD2</accession>
<dbReference type="SUPFAM" id="SSF51206">
    <property type="entry name" value="cAMP-binding domain-like"/>
    <property type="match status" value="1"/>
</dbReference>
<name>A0A418WVD2_9BURK</name>
<gene>
    <name evidence="2" type="ORF">D3870_19845</name>
</gene>
<organism evidence="2 3">
    <name type="scientific">Noviherbaspirillum cavernae</name>
    <dbReference type="NCBI Taxonomy" id="2320862"/>
    <lineage>
        <taxon>Bacteria</taxon>
        <taxon>Pseudomonadati</taxon>
        <taxon>Pseudomonadota</taxon>
        <taxon>Betaproteobacteria</taxon>
        <taxon>Burkholderiales</taxon>
        <taxon>Oxalobacteraceae</taxon>
        <taxon>Noviherbaspirillum</taxon>
    </lineage>
</organism>
<dbReference type="EMBL" id="QYUN01000003">
    <property type="protein sequence ID" value="RJF96672.1"/>
    <property type="molecule type" value="Genomic_DNA"/>
</dbReference>